<dbReference type="InterPro" id="IPR027434">
    <property type="entry name" value="Homing_endonucl"/>
</dbReference>
<dbReference type="AlphaFoldDB" id="A0A6M4SP45"/>
<sequence>MPSSINKEERKISPEWLLGFTEAEGTFAIDINDAKDMRLGKKVKLSFMMRSALLDDKLLHDAQRNNLSTVKDMLRTLAMLEAT</sequence>
<evidence type="ECO:0000313" key="1">
    <source>
        <dbReference type="EMBL" id="QJS52044.1"/>
    </source>
</evidence>
<organism evidence="1">
    <name type="scientific">Bulbochaete rectangularis var. hiloensis</name>
    <dbReference type="NCBI Taxonomy" id="55990"/>
    <lineage>
        <taxon>Eukaryota</taxon>
        <taxon>Viridiplantae</taxon>
        <taxon>Chlorophyta</taxon>
        <taxon>core chlorophytes</taxon>
        <taxon>Chlorophyceae</taxon>
        <taxon>OCC clade</taxon>
        <taxon>Oedogoniales</taxon>
        <taxon>Oedogoniaceae</taxon>
        <taxon>Bulbochaete</taxon>
    </lineage>
</organism>
<keyword evidence="1" id="KW-0255">Endonuclease</keyword>
<protein>
    <submittedName>
        <fullName evidence="1">Putative LAGLIDADG homing endonuclease</fullName>
    </submittedName>
</protein>
<dbReference type="GO" id="GO:0004519">
    <property type="term" value="F:endonuclease activity"/>
    <property type="evidence" value="ECO:0007669"/>
    <property type="project" value="UniProtKB-KW"/>
</dbReference>
<keyword evidence="1" id="KW-0540">Nuclease</keyword>
<name>A0A6M4SP45_9CHLO</name>
<reference evidence="1" key="1">
    <citation type="journal article" date="2020" name="Mitochondrial DNA Part B Resour">
        <title>Complete mitogenomes of the chlorophycean green algae Bulbochaete rectangularis var. hiloensis (Oedogoniales) and Stigeoclonium helveticum (Chaetophorales) provide insight into the sequence of events that led to the acquisition of a reduced-derived pattern of evolution in the Chlamydomonadales and Sphaeropleales.</title>
        <authorList>
            <person name="Turmel M."/>
            <person name="Belanger A.-S."/>
            <person name="Otis C."/>
            <person name="Lemieux C."/>
        </authorList>
    </citation>
    <scope>NUCLEOTIDE SEQUENCE</scope>
</reference>
<dbReference type="SUPFAM" id="SSF55608">
    <property type="entry name" value="Homing endonucleases"/>
    <property type="match status" value="1"/>
</dbReference>
<dbReference type="Gene3D" id="3.10.28.10">
    <property type="entry name" value="Homing endonucleases"/>
    <property type="match status" value="1"/>
</dbReference>
<proteinExistence type="predicted"/>
<dbReference type="EMBL" id="MN810331">
    <property type="protein sequence ID" value="QJS52044.1"/>
    <property type="molecule type" value="Genomic_DNA"/>
</dbReference>
<keyword evidence="1" id="KW-0378">Hydrolase</keyword>
<gene>
    <name evidence="1" type="primary">orf83</name>
</gene>
<accession>A0A6M4SP45</accession>
<keyword evidence="1" id="KW-0496">Mitochondrion</keyword>
<geneLocation type="mitochondrion" evidence="1"/>